<evidence type="ECO:0000313" key="2">
    <source>
        <dbReference type="Proteomes" id="UP000029024"/>
    </source>
</evidence>
<dbReference type="Proteomes" id="UP000029024">
    <property type="component" value="Unassembled WGS sequence"/>
</dbReference>
<proteinExistence type="predicted"/>
<dbReference type="RefSeq" id="WP_032683982.1">
    <property type="nucleotide sequence ID" value="NZ_JGZA01000017.1"/>
</dbReference>
<accession>A0A087BDQ8</accession>
<organism evidence="1 2">
    <name type="scientific">Bifidobacterium longum subsp. suis</name>
    <dbReference type="NCBI Taxonomy" id="1695"/>
    <lineage>
        <taxon>Bacteria</taxon>
        <taxon>Bacillati</taxon>
        <taxon>Actinomycetota</taxon>
        <taxon>Actinomycetes</taxon>
        <taxon>Bifidobacteriales</taxon>
        <taxon>Bifidobacteriaceae</taxon>
        <taxon>Bifidobacterium</taxon>
    </lineage>
</organism>
<sequence length="263" mass="29969">MLLAYIDESHTQRCDEEPNRHGYDVYYVGCLLATSAQAAVIDNGLDNLLEQVHHKFGVPRDAEFHGQCMFQYKDDWKCMKGMHRQSAGIYRAAMRILADSGARLVIRGVHVGQLQERYREHAHNPHQVSLQHCLERVNMIAEQERDDVSIMADKVADQAAQEGQIARYQLIGNTEGYFPSDLARIKMSFQWEDSRILYGLQMIDMALFMCGRASGIDSAKKLNDGDKAVLKIVDVIRLAIMPQSAVWYPLEKRTDYGFLTKLS</sequence>
<dbReference type="EMBL" id="JGZA01000017">
    <property type="protein sequence ID" value="KFI69158.1"/>
    <property type="molecule type" value="Genomic_DNA"/>
</dbReference>
<dbReference type="Pfam" id="PF12686">
    <property type="entry name" value="DUF3800"/>
    <property type="match status" value="1"/>
</dbReference>
<protein>
    <recommendedName>
        <fullName evidence="3">DUF3800 domain-containing protein</fullName>
    </recommendedName>
</protein>
<gene>
    <name evidence="1" type="ORF">BLSS_1991</name>
</gene>
<dbReference type="AlphaFoldDB" id="A0A087BDQ8"/>
<evidence type="ECO:0008006" key="3">
    <source>
        <dbReference type="Google" id="ProtNLM"/>
    </source>
</evidence>
<reference evidence="1 2" key="1">
    <citation type="submission" date="2014-03" db="EMBL/GenBank/DDBJ databases">
        <title>Genomics of Bifidobacteria.</title>
        <authorList>
            <person name="Ventura M."/>
            <person name="Milani C."/>
            <person name="Lugli G.A."/>
        </authorList>
    </citation>
    <scope>NUCLEOTIDE SEQUENCE [LARGE SCALE GENOMIC DNA]</scope>
    <source>
        <strain evidence="1 2">LMG 21814</strain>
    </source>
</reference>
<comment type="caution">
    <text evidence="1">The sequence shown here is derived from an EMBL/GenBank/DDBJ whole genome shotgun (WGS) entry which is preliminary data.</text>
</comment>
<evidence type="ECO:0000313" key="1">
    <source>
        <dbReference type="EMBL" id="KFI69158.1"/>
    </source>
</evidence>
<dbReference type="InterPro" id="IPR024524">
    <property type="entry name" value="DUF3800"/>
</dbReference>
<name>A0A087BDQ8_BIFLN</name>